<dbReference type="Proteomes" id="UP001164746">
    <property type="component" value="Chromosome 3"/>
</dbReference>
<sequence length="87" mass="9331">MKMSTLTRAVQAVKPHVPLIRFPSRSSIEEAMGSIKGSTAASAAVASPPSFTAKPPANSYSDVVPARFQRKPISLEEMDYIQRGGPE</sequence>
<organism evidence="4 5">
    <name type="scientific">Mya arenaria</name>
    <name type="common">Soft-shell clam</name>
    <dbReference type="NCBI Taxonomy" id="6604"/>
    <lineage>
        <taxon>Eukaryota</taxon>
        <taxon>Metazoa</taxon>
        <taxon>Spiralia</taxon>
        <taxon>Lophotrochozoa</taxon>
        <taxon>Mollusca</taxon>
        <taxon>Bivalvia</taxon>
        <taxon>Autobranchia</taxon>
        <taxon>Heteroconchia</taxon>
        <taxon>Euheterodonta</taxon>
        <taxon>Imparidentia</taxon>
        <taxon>Neoheterodontei</taxon>
        <taxon>Myida</taxon>
        <taxon>Myoidea</taxon>
        <taxon>Myidae</taxon>
        <taxon>Mya</taxon>
    </lineage>
</organism>
<evidence type="ECO:0000313" key="5">
    <source>
        <dbReference type="Proteomes" id="UP001164746"/>
    </source>
</evidence>
<keyword evidence="5" id="KW-1185">Reference proteome</keyword>
<evidence type="ECO:0000256" key="2">
    <source>
        <dbReference type="ARBA" id="ARBA00023128"/>
    </source>
</evidence>
<dbReference type="PANTHER" id="PTHR31601:SF2">
    <property type="entry name" value="ALPHA-KETOGLUTARATE DEHYDROGENASE COMPONENT 4"/>
    <property type="match status" value="1"/>
</dbReference>
<dbReference type="EMBL" id="CP111014">
    <property type="protein sequence ID" value="WAR00676.1"/>
    <property type="molecule type" value="Genomic_DNA"/>
</dbReference>
<evidence type="ECO:0000256" key="1">
    <source>
        <dbReference type="ARBA" id="ARBA00004173"/>
    </source>
</evidence>
<comment type="subcellular location">
    <subcellularLocation>
        <location evidence="1">Mitochondrion</location>
    </subcellularLocation>
</comment>
<accession>A0ABY7DWJ2</accession>
<dbReference type="InterPro" id="IPR020373">
    <property type="entry name" value="Kgd4/YMR-31"/>
</dbReference>
<dbReference type="Pfam" id="PF10937">
    <property type="entry name" value="Kgd4-YMR31"/>
    <property type="match status" value="1"/>
</dbReference>
<reference evidence="4" key="1">
    <citation type="submission" date="2022-11" db="EMBL/GenBank/DDBJ databases">
        <title>Centuries of genome instability and evolution in soft-shell clam transmissible cancer (bioRxiv).</title>
        <authorList>
            <person name="Hart S.F.M."/>
            <person name="Yonemitsu M.A."/>
            <person name="Giersch R.M."/>
            <person name="Beal B.F."/>
            <person name="Arriagada G."/>
            <person name="Davis B.W."/>
            <person name="Ostrander E.A."/>
            <person name="Goff S.P."/>
            <person name="Metzger M.J."/>
        </authorList>
    </citation>
    <scope>NUCLEOTIDE SEQUENCE</scope>
    <source>
        <strain evidence="4">MELC-2E11</strain>
        <tissue evidence="4">Siphon/mantle</tissue>
    </source>
</reference>
<keyword evidence="2" id="KW-0496">Mitochondrion</keyword>
<dbReference type="PANTHER" id="PTHR31601">
    <property type="entry name" value="28S RIBOSOMAL PROTEIN S36, MITOCHONDRIAL"/>
    <property type="match status" value="1"/>
</dbReference>
<evidence type="ECO:0000256" key="3">
    <source>
        <dbReference type="ARBA" id="ARBA00043970"/>
    </source>
</evidence>
<proteinExistence type="inferred from homology"/>
<comment type="similarity">
    <text evidence="3">Belongs to the alpha-ketoglutarate dehydrogenase component 4 family.</text>
</comment>
<protein>
    <submittedName>
        <fullName evidence="4">RT36-like protein</fullName>
    </submittedName>
</protein>
<evidence type="ECO:0000313" key="4">
    <source>
        <dbReference type="EMBL" id="WAR00676.1"/>
    </source>
</evidence>
<gene>
    <name evidence="4" type="ORF">MAR_025048</name>
</gene>
<name>A0ABY7DWJ2_MYAAR</name>